<sequence>MESAATASSRVPLEIVTLILKVLEHDKDALRNCSLTCNAWHDLCLPYIFKTVNIRGDTDYTRAFRCFMITSPHLRPHVRRTALYITEPDARDQFHFWTTSGWFDEEHTKSLISSFPNLNYVDCSSFPLSAISFALPQLPITTLHLQKYSVTTDEFLDVLAAGAQTLRSLTVMFIDCHPSSSPPTESIPTIMSALKELSASCSMNLPFVPERVQMPSLQTLFSDIDDFEALSICLPDSLKTLVIHTVEEAQSRSKILHVENLCLISDDYWDGLPSCIDTIDTFISPSSIKHLELVLHRYMHSREPDVEFLDAFEEFLLNLHETGSFERLTLTFPGDPTEQRAYEAYEHFFPSLRLLGLLDEIRMGSSPISLSSMQR</sequence>
<comment type="caution">
    <text evidence="1">The sequence shown here is derived from an EMBL/GenBank/DDBJ whole genome shotgun (WGS) entry which is preliminary data.</text>
</comment>
<dbReference type="Gene3D" id="3.80.10.10">
    <property type="entry name" value="Ribonuclease Inhibitor"/>
    <property type="match status" value="1"/>
</dbReference>
<accession>A0A9P5ZVK3</accession>
<protein>
    <recommendedName>
        <fullName evidence="3">F-box domain-containing protein</fullName>
    </recommendedName>
</protein>
<organism evidence="1 2">
    <name type="scientific">Pleurotus eryngii</name>
    <name type="common">Boletus of the steppes</name>
    <dbReference type="NCBI Taxonomy" id="5323"/>
    <lineage>
        <taxon>Eukaryota</taxon>
        <taxon>Fungi</taxon>
        <taxon>Dikarya</taxon>
        <taxon>Basidiomycota</taxon>
        <taxon>Agaricomycotina</taxon>
        <taxon>Agaricomycetes</taxon>
        <taxon>Agaricomycetidae</taxon>
        <taxon>Agaricales</taxon>
        <taxon>Pleurotineae</taxon>
        <taxon>Pleurotaceae</taxon>
        <taxon>Pleurotus</taxon>
    </lineage>
</organism>
<dbReference type="InterPro" id="IPR032675">
    <property type="entry name" value="LRR_dom_sf"/>
</dbReference>
<proteinExistence type="predicted"/>
<evidence type="ECO:0000313" key="2">
    <source>
        <dbReference type="Proteomes" id="UP000807025"/>
    </source>
</evidence>
<dbReference type="OrthoDB" id="10312660at2759"/>
<dbReference type="EMBL" id="MU154572">
    <property type="protein sequence ID" value="KAF9494471.1"/>
    <property type="molecule type" value="Genomic_DNA"/>
</dbReference>
<keyword evidence="2" id="KW-1185">Reference proteome</keyword>
<dbReference type="SUPFAM" id="SSF52047">
    <property type="entry name" value="RNI-like"/>
    <property type="match status" value="1"/>
</dbReference>
<evidence type="ECO:0008006" key="3">
    <source>
        <dbReference type="Google" id="ProtNLM"/>
    </source>
</evidence>
<gene>
    <name evidence="1" type="ORF">BDN71DRAFT_1448814</name>
</gene>
<evidence type="ECO:0000313" key="1">
    <source>
        <dbReference type="EMBL" id="KAF9494471.1"/>
    </source>
</evidence>
<reference evidence="1" key="1">
    <citation type="submission" date="2020-11" db="EMBL/GenBank/DDBJ databases">
        <authorList>
            <consortium name="DOE Joint Genome Institute"/>
            <person name="Ahrendt S."/>
            <person name="Riley R."/>
            <person name="Andreopoulos W."/>
            <person name="Labutti K."/>
            <person name="Pangilinan J."/>
            <person name="Ruiz-Duenas F.J."/>
            <person name="Barrasa J.M."/>
            <person name="Sanchez-Garcia M."/>
            <person name="Camarero S."/>
            <person name="Miyauchi S."/>
            <person name="Serrano A."/>
            <person name="Linde D."/>
            <person name="Babiker R."/>
            <person name="Drula E."/>
            <person name="Ayuso-Fernandez I."/>
            <person name="Pacheco R."/>
            <person name="Padilla G."/>
            <person name="Ferreira P."/>
            <person name="Barriuso J."/>
            <person name="Kellner H."/>
            <person name="Castanera R."/>
            <person name="Alfaro M."/>
            <person name="Ramirez L."/>
            <person name="Pisabarro A.G."/>
            <person name="Kuo A."/>
            <person name="Tritt A."/>
            <person name="Lipzen A."/>
            <person name="He G."/>
            <person name="Yan M."/>
            <person name="Ng V."/>
            <person name="Cullen D."/>
            <person name="Martin F."/>
            <person name="Rosso M.-N."/>
            <person name="Henrissat B."/>
            <person name="Hibbett D."/>
            <person name="Martinez A.T."/>
            <person name="Grigoriev I.V."/>
        </authorList>
    </citation>
    <scope>NUCLEOTIDE SEQUENCE</scope>
    <source>
        <strain evidence="1">ATCC 90797</strain>
    </source>
</reference>
<dbReference type="Proteomes" id="UP000807025">
    <property type="component" value="Unassembled WGS sequence"/>
</dbReference>
<name>A0A9P5ZVK3_PLEER</name>
<dbReference type="AlphaFoldDB" id="A0A9P5ZVK3"/>